<dbReference type="SMART" id="SM00855">
    <property type="entry name" value="PGAM"/>
    <property type="match status" value="1"/>
</dbReference>
<organism evidence="1 2">
    <name type="scientific">Candidatus Bodocaedibacter vickermanii</name>
    <dbReference type="NCBI Taxonomy" id="2741701"/>
    <lineage>
        <taxon>Bacteria</taxon>
        <taxon>Pseudomonadati</taxon>
        <taxon>Pseudomonadota</taxon>
        <taxon>Alphaproteobacteria</taxon>
        <taxon>Holosporales</taxon>
        <taxon>Candidatus Paracaedibacteraceae</taxon>
        <taxon>Candidatus Bodocaedibacter</taxon>
    </lineage>
</organism>
<dbReference type="RefSeq" id="WP_350331939.1">
    <property type="nucleotide sequence ID" value="NZ_CP054719.1"/>
</dbReference>
<dbReference type="AlphaFoldDB" id="A0A7L9RV12"/>
<dbReference type="SUPFAM" id="SSF53254">
    <property type="entry name" value="Phosphoglycerate mutase-like"/>
    <property type="match status" value="1"/>
</dbReference>
<keyword evidence="1" id="KW-0413">Isomerase</keyword>
<accession>A0A7L9RV12</accession>
<evidence type="ECO:0000313" key="1">
    <source>
        <dbReference type="EMBL" id="QOL20392.1"/>
    </source>
</evidence>
<evidence type="ECO:0000313" key="2">
    <source>
        <dbReference type="Proteomes" id="UP000594001"/>
    </source>
</evidence>
<name>A0A7L9RV12_9PROT</name>
<dbReference type="KEGG" id="pbal:CPBP_01185"/>
<dbReference type="PANTHER" id="PTHR47623:SF1">
    <property type="entry name" value="OS09G0287300 PROTEIN"/>
    <property type="match status" value="1"/>
</dbReference>
<dbReference type="Gene3D" id="3.40.50.1240">
    <property type="entry name" value="Phosphoglycerate mutase-like"/>
    <property type="match status" value="1"/>
</dbReference>
<dbReference type="Proteomes" id="UP000594001">
    <property type="component" value="Chromosome"/>
</dbReference>
<dbReference type="CDD" id="cd07067">
    <property type="entry name" value="HP_PGM_like"/>
    <property type="match status" value="1"/>
</dbReference>
<protein>
    <submittedName>
        <fullName evidence="1">2,3-bisphosphoglycerate-dependent phosphoglycerate mutase</fullName>
        <ecNumber evidence="1">5.4.2.11</ecNumber>
    </submittedName>
</protein>
<dbReference type="EMBL" id="CP054719">
    <property type="protein sequence ID" value="QOL20392.1"/>
    <property type="molecule type" value="Genomic_DNA"/>
</dbReference>
<dbReference type="PANTHER" id="PTHR47623">
    <property type="entry name" value="OS09G0287300 PROTEIN"/>
    <property type="match status" value="1"/>
</dbReference>
<dbReference type="InterPro" id="IPR013078">
    <property type="entry name" value="His_Pase_superF_clade-1"/>
</dbReference>
<dbReference type="Pfam" id="PF00300">
    <property type="entry name" value="His_Phos_1"/>
    <property type="match status" value="1"/>
</dbReference>
<proteinExistence type="predicted"/>
<keyword evidence="2" id="KW-1185">Reference proteome</keyword>
<gene>
    <name evidence="1" type="primary">gpmA</name>
    <name evidence="1" type="ORF">CPBP_01185</name>
</gene>
<dbReference type="EC" id="5.4.2.11" evidence="1"/>
<dbReference type="GO" id="GO:0004619">
    <property type="term" value="F:phosphoglycerate mutase activity"/>
    <property type="evidence" value="ECO:0007669"/>
    <property type="project" value="UniProtKB-EC"/>
</dbReference>
<sequence length="172" mass="19197">MPGKLVCLMRHSEAVSQLSDVVTKDFDKPLTDHGIHQLEHVRDFLKTHHFLPDLIVCSPAVRTRQTLEWIQEALGTGAEVVFDEELYGIKADALIQKLGNLPNSKSTVLVVGHNPAISDAIQTFLNLMKSETVSVVLPAKPSQLAIFRMQTTDWSVLTTEKVELETSFEPEH</sequence>
<dbReference type="InterPro" id="IPR029033">
    <property type="entry name" value="His_PPase_superfam"/>
</dbReference>
<reference evidence="1 2" key="1">
    <citation type="submission" date="2020-06" db="EMBL/GenBank/DDBJ databases">
        <title>The endosymbiont of the kinetoplastid Bodo saltans is a Paracaedibacter-like alpha-proteobacterium possessing a putative toxin-antitoxin system.</title>
        <authorList>
            <person name="Midha S."/>
            <person name="Rigden D.J."/>
            <person name="Siozios S."/>
            <person name="Hurst G.D.D."/>
            <person name="Jackson A.P."/>
        </authorList>
    </citation>
    <scope>NUCLEOTIDE SEQUENCE [LARGE SCALE GENOMIC DNA]</scope>
    <source>
        <strain evidence="1">Lake Konstanz</strain>
    </source>
</reference>